<dbReference type="Proteomes" id="UP000036313">
    <property type="component" value="Unassembled WGS sequence"/>
</dbReference>
<evidence type="ECO:0000259" key="9">
    <source>
        <dbReference type="Pfam" id="PF03372"/>
    </source>
</evidence>
<keyword evidence="7" id="KW-0460">Magnesium</keyword>
<dbReference type="GO" id="GO:0006302">
    <property type="term" value="P:double-strand break repair"/>
    <property type="evidence" value="ECO:0007669"/>
    <property type="project" value="TreeGrafter"/>
</dbReference>
<keyword evidence="3" id="KW-0540">Nuclease</keyword>
<evidence type="ECO:0000313" key="10">
    <source>
        <dbReference type="EMBL" id="KMO73024.1"/>
    </source>
</evidence>
<comment type="cofactor">
    <cofactor evidence="2">
        <name>Mg(2+)</name>
        <dbReference type="ChEBI" id="CHEBI:18420"/>
    </cofactor>
</comment>
<keyword evidence="8" id="KW-0234">DNA repair</keyword>
<evidence type="ECO:0000256" key="1">
    <source>
        <dbReference type="ARBA" id="ARBA00001936"/>
    </source>
</evidence>
<dbReference type="PANTHER" id="PTHR15822:SF4">
    <property type="entry name" value="TYROSYL-DNA PHOSPHODIESTERASE 2"/>
    <property type="match status" value="1"/>
</dbReference>
<evidence type="ECO:0000256" key="5">
    <source>
        <dbReference type="ARBA" id="ARBA00022763"/>
    </source>
</evidence>
<evidence type="ECO:0000256" key="3">
    <source>
        <dbReference type="ARBA" id="ARBA00022722"/>
    </source>
</evidence>
<evidence type="ECO:0000256" key="7">
    <source>
        <dbReference type="ARBA" id="ARBA00022842"/>
    </source>
</evidence>
<dbReference type="AlphaFoldDB" id="A0A0J6VS70"/>
<evidence type="ECO:0000256" key="8">
    <source>
        <dbReference type="ARBA" id="ARBA00023204"/>
    </source>
</evidence>
<dbReference type="GO" id="GO:0003697">
    <property type="term" value="F:single-stranded DNA binding"/>
    <property type="evidence" value="ECO:0007669"/>
    <property type="project" value="TreeGrafter"/>
</dbReference>
<evidence type="ECO:0000256" key="6">
    <source>
        <dbReference type="ARBA" id="ARBA00022801"/>
    </source>
</evidence>
<dbReference type="SUPFAM" id="SSF56219">
    <property type="entry name" value="DNase I-like"/>
    <property type="match status" value="1"/>
</dbReference>
<protein>
    <submittedName>
        <fullName evidence="10">Endonuclease/Exonuclease/phosphatase family protein</fullName>
    </submittedName>
</protein>
<dbReference type="InterPro" id="IPR036691">
    <property type="entry name" value="Endo/exonu/phosph_ase_sf"/>
</dbReference>
<dbReference type="GO" id="GO:0070260">
    <property type="term" value="F:5'-tyrosyl-DNA phosphodiesterase activity"/>
    <property type="evidence" value="ECO:0007669"/>
    <property type="project" value="TreeGrafter"/>
</dbReference>
<gene>
    <name evidence="10" type="ORF">MOBUDSM44075_03892</name>
</gene>
<comment type="caution">
    <text evidence="10">The sequence shown here is derived from an EMBL/GenBank/DDBJ whole genome shotgun (WGS) entry which is preliminary data.</text>
</comment>
<name>A0A0J6VS70_9MYCO</name>
<keyword evidence="10" id="KW-0269">Exonuclease</keyword>
<keyword evidence="6" id="KW-0378">Hydrolase</keyword>
<dbReference type="InterPro" id="IPR005135">
    <property type="entry name" value="Endo/exonuclease/phosphatase"/>
</dbReference>
<keyword evidence="10" id="KW-0255">Endonuclease</keyword>
<proteinExistence type="predicted"/>
<evidence type="ECO:0000256" key="2">
    <source>
        <dbReference type="ARBA" id="ARBA00001946"/>
    </source>
</evidence>
<dbReference type="EMBL" id="JYNU01000027">
    <property type="protein sequence ID" value="KMO73024.1"/>
    <property type="molecule type" value="Genomic_DNA"/>
</dbReference>
<dbReference type="GO" id="GO:0005737">
    <property type="term" value="C:cytoplasm"/>
    <property type="evidence" value="ECO:0007669"/>
    <property type="project" value="TreeGrafter"/>
</dbReference>
<accession>A0A0J6VS70</accession>
<comment type="cofactor">
    <cofactor evidence="1">
        <name>Mn(2+)</name>
        <dbReference type="ChEBI" id="CHEBI:29035"/>
    </cofactor>
</comment>
<evidence type="ECO:0000313" key="11">
    <source>
        <dbReference type="Proteomes" id="UP000036313"/>
    </source>
</evidence>
<dbReference type="CDD" id="cd09080">
    <property type="entry name" value="TDP2"/>
    <property type="match status" value="1"/>
</dbReference>
<dbReference type="GO" id="GO:0004527">
    <property type="term" value="F:exonuclease activity"/>
    <property type="evidence" value="ECO:0007669"/>
    <property type="project" value="UniProtKB-KW"/>
</dbReference>
<reference evidence="10 11" key="1">
    <citation type="journal article" date="2015" name="Genome Biol. Evol.">
        <title>Characterization of Three Mycobacterium spp. with Potential Use in Bioremediation by Genome Sequencing and Comparative Genomics.</title>
        <authorList>
            <person name="Das S."/>
            <person name="Pettersson B.M."/>
            <person name="Behra P.R."/>
            <person name="Ramesh M."/>
            <person name="Dasgupta S."/>
            <person name="Bhattacharya A."/>
            <person name="Kirsebom L.A."/>
        </authorList>
    </citation>
    <scope>NUCLEOTIDE SEQUENCE [LARGE SCALE GENOMIC DNA]</scope>
    <source>
        <strain evidence="10 11">DSM 44075</strain>
    </source>
</reference>
<dbReference type="PATRIC" id="fig|1807.14.peg.3917"/>
<dbReference type="Pfam" id="PF03372">
    <property type="entry name" value="Exo_endo_phos"/>
    <property type="match status" value="1"/>
</dbReference>
<dbReference type="GO" id="GO:0046872">
    <property type="term" value="F:metal ion binding"/>
    <property type="evidence" value="ECO:0007669"/>
    <property type="project" value="UniProtKB-KW"/>
</dbReference>
<feature type="domain" description="Endonuclease/exonuclease/phosphatase" evidence="9">
    <location>
        <begin position="37"/>
        <end position="266"/>
    </location>
</feature>
<keyword evidence="4" id="KW-0479">Metal-binding</keyword>
<dbReference type="Gene3D" id="3.60.10.10">
    <property type="entry name" value="Endonuclease/exonuclease/phosphatase"/>
    <property type="match status" value="1"/>
</dbReference>
<evidence type="ECO:0000256" key="4">
    <source>
        <dbReference type="ARBA" id="ARBA00022723"/>
    </source>
</evidence>
<dbReference type="InterPro" id="IPR051547">
    <property type="entry name" value="TDP2-like"/>
</dbReference>
<keyword evidence="5" id="KW-0227">DNA damage</keyword>
<dbReference type="GO" id="GO:0004519">
    <property type="term" value="F:endonuclease activity"/>
    <property type="evidence" value="ECO:0007669"/>
    <property type="project" value="UniProtKB-KW"/>
</dbReference>
<dbReference type="PANTHER" id="PTHR15822">
    <property type="entry name" value="TRAF AND TNF RECEPTOR-ASSOCIATED PROTEIN"/>
    <property type="match status" value="1"/>
</dbReference>
<sequence length="284" mass="31406">MMRPRRGVGIKEFDAHTNRWVDVETAIPVQRDELTFATFNIWFSDHHATARYHAIADLLEAHSPDVIALQEVTPPALEVFLARPLIRQHYHRAAATGHAFGRNGLLLLSRLPMSHAVYTHLPRSVGRGLLQASLTVNGRALTICSLHLESGKSASEIRAHQLATVFRAVDTAENAVLCGDFNLRDAEGSRLPETWVDAWPALHPSDEGFTEDTSVNLMLNDSKGKPRKVRFDRILVKGDGWVPADIRLLGTEPISQTTPRVFPSDHFGLLCRVVPAGRAVIADA</sequence>
<organism evidence="10 11">
    <name type="scientific">Mycolicibacterium obuense</name>
    <dbReference type="NCBI Taxonomy" id="1807"/>
    <lineage>
        <taxon>Bacteria</taxon>
        <taxon>Bacillati</taxon>
        <taxon>Actinomycetota</taxon>
        <taxon>Actinomycetes</taxon>
        <taxon>Mycobacteriales</taxon>
        <taxon>Mycobacteriaceae</taxon>
        <taxon>Mycolicibacterium</taxon>
    </lineage>
</organism>